<evidence type="ECO:0000313" key="5">
    <source>
        <dbReference type="Proteomes" id="UP000006620"/>
    </source>
</evidence>
<organism evidence="4 5">
    <name type="scientific">Paenibacillus mucilaginosus (strain KNP414)</name>
    <dbReference type="NCBI Taxonomy" id="1036673"/>
    <lineage>
        <taxon>Bacteria</taxon>
        <taxon>Bacillati</taxon>
        <taxon>Bacillota</taxon>
        <taxon>Bacilli</taxon>
        <taxon>Bacillales</taxon>
        <taxon>Paenibacillaceae</taxon>
        <taxon>Paenibacillus</taxon>
    </lineage>
</organism>
<dbReference type="Proteomes" id="UP000006620">
    <property type="component" value="Chromosome"/>
</dbReference>
<name>F8FJC0_PAEMK</name>
<feature type="domain" description="HTH tetR-type" evidence="3">
    <location>
        <begin position="9"/>
        <end position="69"/>
    </location>
</feature>
<evidence type="ECO:0000256" key="1">
    <source>
        <dbReference type="ARBA" id="ARBA00023125"/>
    </source>
</evidence>
<keyword evidence="1 2" id="KW-0238">DNA-binding</keyword>
<protein>
    <submittedName>
        <fullName evidence="4">Probable transcriptional regulator</fullName>
    </submittedName>
</protein>
<dbReference type="PRINTS" id="PR00455">
    <property type="entry name" value="HTHTETR"/>
</dbReference>
<dbReference type="HOGENOM" id="CLU_069356_30_2_9"/>
<dbReference type="RefSeq" id="WP_013915045.1">
    <property type="nucleotide sequence ID" value="NC_015690.1"/>
</dbReference>
<dbReference type="SUPFAM" id="SSF46689">
    <property type="entry name" value="Homeodomain-like"/>
    <property type="match status" value="1"/>
</dbReference>
<dbReference type="GO" id="GO:0006355">
    <property type="term" value="P:regulation of DNA-templated transcription"/>
    <property type="evidence" value="ECO:0007669"/>
    <property type="project" value="UniProtKB-ARBA"/>
</dbReference>
<dbReference type="PATRIC" id="fig|1036673.3.peg.1153"/>
<dbReference type="PANTHER" id="PTHR30055">
    <property type="entry name" value="HTH-TYPE TRANSCRIPTIONAL REGULATOR RUTR"/>
    <property type="match status" value="1"/>
</dbReference>
<feature type="DNA-binding region" description="H-T-H motif" evidence="2">
    <location>
        <begin position="32"/>
        <end position="51"/>
    </location>
</feature>
<dbReference type="PANTHER" id="PTHR30055:SF222">
    <property type="entry name" value="REGULATORY PROTEIN"/>
    <property type="match status" value="1"/>
</dbReference>
<evidence type="ECO:0000256" key="2">
    <source>
        <dbReference type="PROSITE-ProRule" id="PRU00335"/>
    </source>
</evidence>
<evidence type="ECO:0000259" key="3">
    <source>
        <dbReference type="PROSITE" id="PS50977"/>
    </source>
</evidence>
<dbReference type="PROSITE" id="PS50977">
    <property type="entry name" value="HTH_TETR_2"/>
    <property type="match status" value="1"/>
</dbReference>
<gene>
    <name evidence="4" type="ordered locus">KNP414_01319</name>
</gene>
<dbReference type="InterPro" id="IPR009057">
    <property type="entry name" value="Homeodomain-like_sf"/>
</dbReference>
<dbReference type="InterPro" id="IPR001647">
    <property type="entry name" value="HTH_TetR"/>
</dbReference>
<reference evidence="4 5" key="2">
    <citation type="journal article" date="2013" name="Genome Announc.">
        <title>Genome Sequence of Growth-Improving Paenibacillus mucilaginosus Strain KNP414.</title>
        <authorList>
            <person name="Lu J.J."/>
            <person name="Wang J.F."/>
            <person name="Hu X.F."/>
        </authorList>
    </citation>
    <scope>NUCLEOTIDE SEQUENCE [LARGE SCALE GENOMIC DNA]</scope>
    <source>
        <strain evidence="4 5">KNP414</strain>
    </source>
</reference>
<evidence type="ECO:0000313" key="4">
    <source>
        <dbReference type="EMBL" id="AEI39883.1"/>
    </source>
</evidence>
<accession>F8FJC0</accession>
<sequence length="200" mass="22381">MNGFERRKQAKINQILAVAGELFLRHGCGKVSVNEIAAAAHVSPATIYNYFGTKEGLYAETLTRSMKEQLERCEAILRSPIPFPEKTKEIIRLEAASLQWLTAELVHNASSETMQAVELFGSQKVTGFYRSFVLLGKQEGYIDGDLSDEMAIKYFRMFQDVLVRSWTSSEQEAGIPDLDAWLQLFFYGLAGSSGTTHQKG</sequence>
<dbReference type="AlphaFoldDB" id="F8FJC0"/>
<dbReference type="EMBL" id="CP002869">
    <property type="protein sequence ID" value="AEI39883.1"/>
    <property type="molecule type" value="Genomic_DNA"/>
</dbReference>
<dbReference type="InterPro" id="IPR050109">
    <property type="entry name" value="HTH-type_TetR-like_transc_reg"/>
</dbReference>
<dbReference type="Pfam" id="PF00440">
    <property type="entry name" value="TetR_N"/>
    <property type="match status" value="1"/>
</dbReference>
<reference evidence="5" key="1">
    <citation type="submission" date="2011-06" db="EMBL/GenBank/DDBJ databases">
        <title>Complete genome sequence of Paenibacillus mucilaginosus KNP414.</title>
        <authorList>
            <person name="Wang J."/>
            <person name="Hu S."/>
            <person name="Hu X."/>
            <person name="Zhang B."/>
            <person name="Dong D."/>
            <person name="Zhang S."/>
            <person name="Zhao K."/>
            <person name="Wu D."/>
        </authorList>
    </citation>
    <scope>NUCLEOTIDE SEQUENCE [LARGE SCALE GENOMIC DNA]</scope>
    <source>
        <strain evidence="5">KNP414</strain>
    </source>
</reference>
<dbReference type="KEGG" id="pms:KNP414_01319"/>
<dbReference type="GO" id="GO:0003677">
    <property type="term" value="F:DNA binding"/>
    <property type="evidence" value="ECO:0007669"/>
    <property type="project" value="UniProtKB-UniRule"/>
</dbReference>
<proteinExistence type="predicted"/>
<dbReference type="Gene3D" id="1.10.357.10">
    <property type="entry name" value="Tetracycline Repressor, domain 2"/>
    <property type="match status" value="1"/>
</dbReference>